<dbReference type="EMBL" id="CAMPGE010030125">
    <property type="protein sequence ID" value="CAI2387629.1"/>
    <property type="molecule type" value="Genomic_DNA"/>
</dbReference>
<feature type="region of interest" description="Disordered" evidence="1">
    <location>
        <begin position="1"/>
        <end position="38"/>
    </location>
</feature>
<comment type="caution">
    <text evidence="2">The sequence shown here is derived from an EMBL/GenBank/DDBJ whole genome shotgun (WGS) entry which is preliminary data.</text>
</comment>
<dbReference type="AlphaFoldDB" id="A0AAD1YAT6"/>
<evidence type="ECO:0000256" key="1">
    <source>
        <dbReference type="SAM" id="MobiDB-lite"/>
    </source>
</evidence>
<dbReference type="Proteomes" id="UP001295684">
    <property type="component" value="Unassembled WGS sequence"/>
</dbReference>
<gene>
    <name evidence="2" type="ORF">ECRASSUSDP1_LOCUS29263</name>
</gene>
<organism evidence="2 3">
    <name type="scientific">Euplotes crassus</name>
    <dbReference type="NCBI Taxonomy" id="5936"/>
    <lineage>
        <taxon>Eukaryota</taxon>
        <taxon>Sar</taxon>
        <taxon>Alveolata</taxon>
        <taxon>Ciliophora</taxon>
        <taxon>Intramacronucleata</taxon>
        <taxon>Spirotrichea</taxon>
        <taxon>Hypotrichia</taxon>
        <taxon>Euplotida</taxon>
        <taxon>Euplotidae</taxon>
        <taxon>Moneuplotes</taxon>
    </lineage>
</organism>
<protein>
    <submittedName>
        <fullName evidence="2">Uncharacterized protein</fullName>
    </submittedName>
</protein>
<keyword evidence="3" id="KW-1185">Reference proteome</keyword>
<evidence type="ECO:0000313" key="2">
    <source>
        <dbReference type="EMBL" id="CAI2387629.1"/>
    </source>
</evidence>
<proteinExistence type="predicted"/>
<accession>A0AAD1YAT6</accession>
<reference evidence="2" key="1">
    <citation type="submission" date="2023-07" db="EMBL/GenBank/DDBJ databases">
        <authorList>
            <consortium name="AG Swart"/>
            <person name="Singh M."/>
            <person name="Singh A."/>
            <person name="Seah K."/>
            <person name="Emmerich C."/>
        </authorList>
    </citation>
    <scope>NUCLEOTIDE SEQUENCE</scope>
    <source>
        <strain evidence="2">DP1</strain>
    </source>
</reference>
<evidence type="ECO:0000313" key="3">
    <source>
        <dbReference type="Proteomes" id="UP001295684"/>
    </source>
</evidence>
<name>A0AAD1YAT6_EUPCR</name>
<sequence>MEDAIDNFDAPNPQNLQPSPHPSKFPAQKSMSVRKPSLDSHYDQNVLNSIVKKELRGFVEQVKEKKRSGETIFETIFRLMTEKCVQQQDFDQYRLKNVTPEKFVELENSVRRLINTVDSNTSLVVSTEKQHRDLEFEVDMIRDKLTKKADLKITDRLDDKFMNYTPISKFVSLNNDIKNYAEKDRVIEIEKNIELIKNNIGLRATSADVQADFGKLKSEIDKTIARLVTKKDLEYDMNRQDVKLQKSIKRVRDEIKNLKELEGRITLFTQKLGSYPTFAVMNKKLKEIWDNFRKCCNIDHINSFKEEMEPKMASCENLVADFNLELIKNKEIIRRFDEVLLEKASKFSIDQIYTKLQDYTPITKTEETAMTLKKMIRNKENDIHLKIQELETDFEDMKDNISSSVGKIAIEIENKVMHHIKLNFIDREELNSCLNLKAQKEDVECLEMTKADRAVTNDNIVAMNLLFKQLELSVIITVECLKNLLPDPSRSENLLNTRYEFLFNQASTLLKWINLKNLDDESEDLLKKELGNTSYPLETESIVPSRGVEMINKENQNSEFDIASFSYPKKENRSSSYFKLDDRVKSKLKSFAREYTSNKKNRAQIKESHGRSLRTLFFNKSIMNKKHKMRESGENFNFKNKRSSHCNIRENISSLDRYNPMTNIPKLYDGCKTPVPSDPQINFHSSRHLMEYSKQEPCATLKVPSCLTRSRKCTKSISGTAKNIRIRDNKF</sequence>